<protein>
    <recommendedName>
        <fullName evidence="3">Lipoprotein</fullName>
    </recommendedName>
</protein>
<gene>
    <name evidence="1" type="ORF">G3M70_12550</name>
</gene>
<accession>A0A7T0G175</accession>
<sequence length="219" mass="24872">MAFHGKLAAMLIQILKSSQLPALLILLSLASGCATDHRVNINPELYLRENDMGQGMKVSVKVIDKRARRAIFEKDSGLKTPLVGPLGKVNIYPKGSVDDPIETQVRNGLRRLGFLPVESNQEADRRLEVQILHLRMLTNFEDPKIKIPQKKVRLRTALGVLASKPDKKYKKLYQTYQDKSQNLLTGEFKNEQFINNAISLTLQKMFEDPAFRLFLSPEE</sequence>
<dbReference type="Proteomes" id="UP000594688">
    <property type="component" value="Chromosome"/>
</dbReference>
<dbReference type="AlphaFoldDB" id="A0A7T0G175"/>
<evidence type="ECO:0000313" key="1">
    <source>
        <dbReference type="EMBL" id="QPJ62658.1"/>
    </source>
</evidence>
<dbReference type="EMBL" id="CP048685">
    <property type="protein sequence ID" value="QPJ62658.1"/>
    <property type="molecule type" value="Genomic_DNA"/>
</dbReference>
<proteinExistence type="predicted"/>
<evidence type="ECO:0000313" key="2">
    <source>
        <dbReference type="Proteomes" id="UP000594688"/>
    </source>
</evidence>
<reference evidence="1 2" key="1">
    <citation type="submission" date="2020-02" db="EMBL/GenBank/DDBJ databases">
        <title>Genomic and physiological characterization of two novel Nitrospinaceae genera.</title>
        <authorList>
            <person name="Mueller A.J."/>
            <person name="Jung M.-Y."/>
            <person name="Strachan C.R."/>
            <person name="Herbold C.W."/>
            <person name="Kirkegaard R.H."/>
            <person name="Daims H."/>
        </authorList>
    </citation>
    <scope>NUCLEOTIDE SEQUENCE [LARGE SCALE GENOMIC DNA]</scope>
    <source>
        <strain evidence="1">EB</strain>
    </source>
</reference>
<dbReference type="InterPro" id="IPR005619">
    <property type="entry name" value="Uncharacterised_YajG"/>
</dbReference>
<evidence type="ECO:0008006" key="3">
    <source>
        <dbReference type="Google" id="ProtNLM"/>
    </source>
</evidence>
<name>A0A7T0G175_9BACT</name>
<dbReference type="Pfam" id="PF03923">
    <property type="entry name" value="Lipoprotein_16"/>
    <property type="match status" value="1"/>
</dbReference>
<dbReference type="KEGG" id="nli:G3M70_12550"/>
<dbReference type="PROSITE" id="PS51257">
    <property type="entry name" value="PROKAR_LIPOPROTEIN"/>
    <property type="match status" value="1"/>
</dbReference>
<organism evidence="1 2">
    <name type="scientific">Candidatus Nitronauta litoralis</name>
    <dbReference type="NCBI Taxonomy" id="2705533"/>
    <lineage>
        <taxon>Bacteria</taxon>
        <taxon>Pseudomonadati</taxon>
        <taxon>Nitrospinota/Tectimicrobiota group</taxon>
        <taxon>Nitrospinota</taxon>
        <taxon>Nitrospinia</taxon>
        <taxon>Nitrospinales</taxon>
        <taxon>Nitrospinaceae</taxon>
        <taxon>Candidatus Nitronauta</taxon>
    </lineage>
</organism>